<proteinExistence type="predicted"/>
<gene>
    <name evidence="2" type="ORF">BJY01DRAFT_106939</name>
</gene>
<sequence>MAQNRVLDRGSLEKNGITFNESPMKPEEVGEVLGDEAEMLAEQLLDFQRFAPQDRVEPLRRSKFRSLTARVRAEIPDRKQQQHLIVNGKLRRKAVEANKKALDIVARTEERWMELVKETLFKEIKTRAREMEGADILKPAQVKRWLRLEGNDIWEASRNVLASTTPSSAPALISPKPDLYISLPILRRKRIAKKHQDRDYLRSLFLGDLRWFEIHAGLVACPLKALGEKGPVDVRYRLCFPGFILEAKHHLASRSNRVRAYCQAANAAANALALLHNLVTGSHVNCPTDEDEDDYRPVVALTLVGHKARLWLAGTTSEKKKLERFDGLRGQAPRKYIRVKYHMQCIWRGDLHHEEPTTQLVCIIDELEKWMIDDFCPWVSNRIYYYEDAGQWGSLEDEETDSEESGTDSSSDDDEPADEDEKEDSDDNWTPSGSDSELESSGLDSDDEDYLEYKRDYGRADSLMEQLSLKPTAKVSHRFIRAGNDQDLSDSSS</sequence>
<organism evidence="2 3">
    <name type="scientific">Aspergillus pseudoustus</name>
    <dbReference type="NCBI Taxonomy" id="1810923"/>
    <lineage>
        <taxon>Eukaryota</taxon>
        <taxon>Fungi</taxon>
        <taxon>Dikarya</taxon>
        <taxon>Ascomycota</taxon>
        <taxon>Pezizomycotina</taxon>
        <taxon>Eurotiomycetes</taxon>
        <taxon>Eurotiomycetidae</taxon>
        <taxon>Eurotiales</taxon>
        <taxon>Aspergillaceae</taxon>
        <taxon>Aspergillus</taxon>
        <taxon>Aspergillus subgen. Nidulantes</taxon>
    </lineage>
</organism>
<feature type="compositionally biased region" description="Basic and acidic residues" evidence="1">
    <location>
        <begin position="1"/>
        <end position="12"/>
    </location>
</feature>
<evidence type="ECO:0000313" key="3">
    <source>
        <dbReference type="Proteomes" id="UP001610446"/>
    </source>
</evidence>
<reference evidence="2 3" key="1">
    <citation type="submission" date="2024-07" db="EMBL/GenBank/DDBJ databases">
        <title>Section-level genome sequencing and comparative genomics of Aspergillus sections Usti and Cavernicolus.</title>
        <authorList>
            <consortium name="Lawrence Berkeley National Laboratory"/>
            <person name="Nybo J.L."/>
            <person name="Vesth T.C."/>
            <person name="Theobald S."/>
            <person name="Frisvad J.C."/>
            <person name="Larsen T.O."/>
            <person name="Kjaerboelling I."/>
            <person name="Rothschild-Mancinelli K."/>
            <person name="Lyhne E.K."/>
            <person name="Kogle M.E."/>
            <person name="Barry K."/>
            <person name="Clum A."/>
            <person name="Na H."/>
            <person name="Ledsgaard L."/>
            <person name="Lin J."/>
            <person name="Lipzen A."/>
            <person name="Kuo A."/>
            <person name="Riley R."/>
            <person name="Mondo S."/>
            <person name="Labutti K."/>
            <person name="Haridas S."/>
            <person name="Pangalinan J."/>
            <person name="Salamov A.A."/>
            <person name="Simmons B.A."/>
            <person name="Magnuson J.K."/>
            <person name="Chen J."/>
            <person name="Drula E."/>
            <person name="Henrissat B."/>
            <person name="Wiebenga A."/>
            <person name="Lubbers R.J."/>
            <person name="Gomes A.C."/>
            <person name="Makela M.R."/>
            <person name="Stajich J."/>
            <person name="Grigoriev I.V."/>
            <person name="Mortensen U.H."/>
            <person name="De Vries R.P."/>
            <person name="Baker S.E."/>
            <person name="Andersen M.R."/>
        </authorList>
    </citation>
    <scope>NUCLEOTIDE SEQUENCE [LARGE SCALE GENOMIC DNA]</scope>
    <source>
        <strain evidence="2 3">CBS 123904</strain>
    </source>
</reference>
<evidence type="ECO:0000313" key="2">
    <source>
        <dbReference type="EMBL" id="KAL2831633.1"/>
    </source>
</evidence>
<feature type="compositionally biased region" description="Low complexity" evidence="1">
    <location>
        <begin position="432"/>
        <end position="443"/>
    </location>
</feature>
<dbReference type="EMBL" id="JBFXLU010000279">
    <property type="protein sequence ID" value="KAL2831633.1"/>
    <property type="molecule type" value="Genomic_DNA"/>
</dbReference>
<protein>
    <submittedName>
        <fullName evidence="2">Uncharacterized protein</fullName>
    </submittedName>
</protein>
<evidence type="ECO:0000256" key="1">
    <source>
        <dbReference type="SAM" id="MobiDB-lite"/>
    </source>
</evidence>
<feature type="region of interest" description="Disordered" evidence="1">
    <location>
        <begin position="395"/>
        <end position="452"/>
    </location>
</feature>
<dbReference type="Proteomes" id="UP001610446">
    <property type="component" value="Unassembled WGS sequence"/>
</dbReference>
<accession>A0ABR4IV46</accession>
<comment type="caution">
    <text evidence="2">The sequence shown here is derived from an EMBL/GenBank/DDBJ whole genome shotgun (WGS) entry which is preliminary data.</text>
</comment>
<feature type="region of interest" description="Disordered" evidence="1">
    <location>
        <begin position="1"/>
        <end position="23"/>
    </location>
</feature>
<keyword evidence="3" id="KW-1185">Reference proteome</keyword>
<feature type="compositionally biased region" description="Acidic residues" evidence="1">
    <location>
        <begin position="395"/>
        <end position="427"/>
    </location>
</feature>
<name>A0ABR4IV46_9EURO</name>